<dbReference type="EMBL" id="BRZM01003936">
    <property type="protein sequence ID" value="GLD53459.1"/>
    <property type="molecule type" value="Genomic_DNA"/>
</dbReference>
<evidence type="ECO:0000313" key="2">
    <source>
        <dbReference type="Proteomes" id="UP001279410"/>
    </source>
</evidence>
<feature type="non-terminal residue" evidence="1">
    <location>
        <position position="1"/>
    </location>
</feature>
<protein>
    <submittedName>
        <fullName evidence="1">Diacylglycerol kinase delta isoform X1</fullName>
    </submittedName>
</protein>
<name>A0AAD3R165_LATJO</name>
<accession>A0AAD3R165</accession>
<keyword evidence="1" id="KW-0808">Transferase</keyword>
<dbReference type="GO" id="GO:0016301">
    <property type="term" value="F:kinase activity"/>
    <property type="evidence" value="ECO:0007669"/>
    <property type="project" value="UniProtKB-KW"/>
</dbReference>
<sequence>MRTGHEKQRRTRCVQGLTVHLNFMVLFEAAVLDVSIIFDEVDLADASVAESSTKNVNNSFTL</sequence>
<reference evidence="1" key="1">
    <citation type="submission" date="2022-08" db="EMBL/GenBank/DDBJ databases">
        <title>Genome sequencing of akame (Lates japonicus).</title>
        <authorList>
            <person name="Hashiguchi Y."/>
            <person name="Takahashi H."/>
        </authorList>
    </citation>
    <scope>NUCLEOTIDE SEQUENCE</scope>
    <source>
        <strain evidence="1">Kochi</strain>
    </source>
</reference>
<proteinExistence type="predicted"/>
<evidence type="ECO:0000313" key="1">
    <source>
        <dbReference type="EMBL" id="GLD53459.1"/>
    </source>
</evidence>
<dbReference type="Proteomes" id="UP001279410">
    <property type="component" value="Unassembled WGS sequence"/>
</dbReference>
<organism evidence="1 2">
    <name type="scientific">Lates japonicus</name>
    <name type="common">Japanese lates</name>
    <dbReference type="NCBI Taxonomy" id="270547"/>
    <lineage>
        <taxon>Eukaryota</taxon>
        <taxon>Metazoa</taxon>
        <taxon>Chordata</taxon>
        <taxon>Craniata</taxon>
        <taxon>Vertebrata</taxon>
        <taxon>Euteleostomi</taxon>
        <taxon>Actinopterygii</taxon>
        <taxon>Neopterygii</taxon>
        <taxon>Teleostei</taxon>
        <taxon>Neoteleostei</taxon>
        <taxon>Acanthomorphata</taxon>
        <taxon>Carangaria</taxon>
        <taxon>Carangaria incertae sedis</taxon>
        <taxon>Centropomidae</taxon>
        <taxon>Lates</taxon>
    </lineage>
</organism>
<gene>
    <name evidence="1" type="ORF">AKAME5_002833600</name>
</gene>
<keyword evidence="2" id="KW-1185">Reference proteome</keyword>
<dbReference type="AlphaFoldDB" id="A0AAD3R165"/>
<keyword evidence="1" id="KW-0418">Kinase</keyword>
<comment type="caution">
    <text evidence="1">The sequence shown here is derived from an EMBL/GenBank/DDBJ whole genome shotgun (WGS) entry which is preliminary data.</text>
</comment>